<protein>
    <submittedName>
        <fullName evidence="1">(rape) hypothetical protein</fullName>
    </submittedName>
</protein>
<reference evidence="1" key="1">
    <citation type="submission" date="2021-01" db="EMBL/GenBank/DDBJ databases">
        <authorList>
            <consortium name="Genoscope - CEA"/>
            <person name="William W."/>
        </authorList>
    </citation>
    <scope>NUCLEOTIDE SEQUENCE</scope>
</reference>
<name>A0A816IR14_BRANA</name>
<sequence>MLLNFDNVSAGLSESEVCFRLIGLELLMIDEHPVCSHMVFLCNKRHSFLTTTVRVMATWVLTMRCQLHNSRSSTPGAVNVCNTAIGGTCSTWSLAEPSASRKEIVTFFIFFSYLPPFVRL</sequence>
<gene>
    <name evidence="1" type="ORF">DARMORV10_C09P11550.1</name>
</gene>
<accession>A0A816IR14</accession>
<organism evidence="1">
    <name type="scientific">Brassica napus</name>
    <name type="common">Rape</name>
    <dbReference type="NCBI Taxonomy" id="3708"/>
    <lineage>
        <taxon>Eukaryota</taxon>
        <taxon>Viridiplantae</taxon>
        <taxon>Streptophyta</taxon>
        <taxon>Embryophyta</taxon>
        <taxon>Tracheophyta</taxon>
        <taxon>Spermatophyta</taxon>
        <taxon>Magnoliopsida</taxon>
        <taxon>eudicotyledons</taxon>
        <taxon>Gunneridae</taxon>
        <taxon>Pentapetalae</taxon>
        <taxon>rosids</taxon>
        <taxon>malvids</taxon>
        <taxon>Brassicales</taxon>
        <taxon>Brassicaceae</taxon>
        <taxon>Brassiceae</taxon>
        <taxon>Brassica</taxon>
    </lineage>
</organism>
<proteinExistence type="predicted"/>
<evidence type="ECO:0000313" key="1">
    <source>
        <dbReference type="EMBL" id="CAF1717101.1"/>
    </source>
</evidence>
<dbReference type="AlphaFoldDB" id="A0A816IR14"/>
<dbReference type="Proteomes" id="UP001295469">
    <property type="component" value="Chromosome C09"/>
</dbReference>
<dbReference type="EMBL" id="HG994373">
    <property type="protein sequence ID" value="CAF1717101.1"/>
    <property type="molecule type" value="Genomic_DNA"/>
</dbReference>